<feature type="transmembrane region" description="Helical" evidence="7">
    <location>
        <begin position="87"/>
        <end position="102"/>
    </location>
</feature>
<evidence type="ECO:0000256" key="1">
    <source>
        <dbReference type="ARBA" id="ARBA00004141"/>
    </source>
</evidence>
<proteinExistence type="predicted"/>
<keyword evidence="4 7" id="KW-1133">Transmembrane helix</keyword>
<name>W6UF84_ECHGR</name>
<feature type="transmembrane region" description="Helical" evidence="7">
    <location>
        <begin position="172"/>
        <end position="192"/>
    </location>
</feature>
<dbReference type="InterPro" id="IPR011701">
    <property type="entry name" value="MFS"/>
</dbReference>
<evidence type="ECO:0000256" key="2">
    <source>
        <dbReference type="ARBA" id="ARBA00022448"/>
    </source>
</evidence>
<comment type="caution">
    <text evidence="8">The sequence shown here is derived from an EMBL/GenBank/DDBJ whole genome shotgun (WGS) entry which is preliminary data.</text>
</comment>
<dbReference type="PROSITE" id="PS00216">
    <property type="entry name" value="SUGAR_TRANSPORT_1"/>
    <property type="match status" value="1"/>
</dbReference>
<dbReference type="InterPro" id="IPR005829">
    <property type="entry name" value="Sugar_transporter_CS"/>
</dbReference>
<evidence type="ECO:0000313" key="9">
    <source>
        <dbReference type="Proteomes" id="UP000019149"/>
    </source>
</evidence>
<feature type="transmembrane region" description="Helical" evidence="7">
    <location>
        <begin position="480"/>
        <end position="506"/>
    </location>
</feature>
<dbReference type="OMA" id="ACQLAMF"/>
<accession>W6UF84</accession>
<dbReference type="RefSeq" id="XP_024348008.1">
    <property type="nucleotide sequence ID" value="XM_024497585.1"/>
</dbReference>
<dbReference type="STRING" id="6210.W6UF84"/>
<evidence type="ECO:0000313" key="8">
    <source>
        <dbReference type="EMBL" id="EUB56812.1"/>
    </source>
</evidence>
<dbReference type="SUPFAM" id="SSF103473">
    <property type="entry name" value="MFS general substrate transporter"/>
    <property type="match status" value="1"/>
</dbReference>
<feature type="compositionally biased region" description="Basic residues" evidence="6">
    <location>
        <begin position="587"/>
        <end position="599"/>
    </location>
</feature>
<keyword evidence="5 7" id="KW-0472">Membrane</keyword>
<dbReference type="CTD" id="36344051"/>
<dbReference type="PANTHER" id="PTHR23504">
    <property type="entry name" value="MAJOR FACILITATOR SUPERFAMILY DOMAIN-CONTAINING PROTEIN 10"/>
    <property type="match status" value="1"/>
</dbReference>
<dbReference type="Gene3D" id="1.20.1250.20">
    <property type="entry name" value="MFS general substrate transporter like domains"/>
    <property type="match status" value="1"/>
</dbReference>
<evidence type="ECO:0000256" key="7">
    <source>
        <dbReference type="SAM" id="Phobius"/>
    </source>
</evidence>
<feature type="region of interest" description="Disordered" evidence="6">
    <location>
        <begin position="587"/>
        <end position="616"/>
    </location>
</feature>
<feature type="transmembrane region" description="Helical" evidence="7">
    <location>
        <begin position="108"/>
        <end position="129"/>
    </location>
</feature>
<sequence>MSIGPRRFIAREGCLTTPSVYHAAVVIFLEFFAFGLLTSPMISVLDEAFPKHTFLMNGLIQGVKGFLSFLSAPLIGALSDIFGRKPFLFLTVTFTCSPIPFIKLSHWWYFTMISISGIFSVTFSVILAFVSDVTTVENRTWAYGLVSATFAASLIISPSLGAFLEKAYSESFVITLASLIALSDVLFVLFCVPESLDSCANSSGGGGYGCGSCASCGAVKRISLAAPPSPSSQSVCVNSSEQPTVERSWPITWDKVDPFGALRHISRGRLTLLVCLTTFLSYLPEAGEYSCFFVYLRLVIGFSEENVALFIAICGLFSCIAQTCGLGLLISCLGAKHAIIVGLAFEACQLAMFGFFSSAWILWLAGCVAGLGSITYPALSAFLSNHVKADQQGLTQARDESFNTDAFAVEHDGLLTGIRGLCGGLGPAVYGFIFFIFQVDLNYRPSNQSLLGGSLASGQNEVLSGENQTFQSQLQLLHRVWTFIPGPPFAFGAFLALSAILVAILIPDNNAYLILPTTAFGTPASTASPANLRHLSHGISSNSESSANLLLACEGEEVEGFGVSNQEAECPSSNSHFIVFASNTTDRRRRLRDNRHHRQPSASKIPRTQPTPPPTTTAQTFFQAHTKLANPLLRMISSGFRQRPNSFRPQSTIATSSSNFFGDLQTRETEAADLANFRVPCRISEGVTGGGGGNEPEAFSLPQSSNFAPSGGDSASHHGAHTHSPSPQSM</sequence>
<keyword evidence="2" id="KW-0813">Transport</keyword>
<feature type="transmembrane region" description="Helical" evidence="7">
    <location>
        <begin position="54"/>
        <end position="75"/>
    </location>
</feature>
<evidence type="ECO:0000256" key="6">
    <source>
        <dbReference type="SAM" id="MobiDB-lite"/>
    </source>
</evidence>
<dbReference type="OrthoDB" id="419616at2759"/>
<keyword evidence="3 7" id="KW-0812">Transmembrane</keyword>
<gene>
    <name evidence="8" type="ORF">EGR_08336</name>
</gene>
<comment type="subcellular location">
    <subcellularLocation>
        <location evidence="1">Membrane</location>
        <topology evidence="1">Multi-pass membrane protein</topology>
    </subcellularLocation>
</comment>
<feature type="transmembrane region" description="Helical" evidence="7">
    <location>
        <begin position="270"/>
        <end position="295"/>
    </location>
</feature>
<feature type="transmembrane region" description="Helical" evidence="7">
    <location>
        <begin position="307"/>
        <end position="330"/>
    </location>
</feature>
<keyword evidence="9" id="KW-1185">Reference proteome</keyword>
<dbReference type="GO" id="GO:0016020">
    <property type="term" value="C:membrane"/>
    <property type="evidence" value="ECO:0007669"/>
    <property type="project" value="UniProtKB-SubCell"/>
</dbReference>
<dbReference type="PANTHER" id="PTHR23504:SF1">
    <property type="entry name" value="GH21943P-RELATED"/>
    <property type="match status" value="1"/>
</dbReference>
<dbReference type="Proteomes" id="UP000019149">
    <property type="component" value="Unassembled WGS sequence"/>
</dbReference>
<evidence type="ECO:0000256" key="4">
    <source>
        <dbReference type="ARBA" id="ARBA00022989"/>
    </source>
</evidence>
<organism evidence="8 9">
    <name type="scientific">Echinococcus granulosus</name>
    <name type="common">Hydatid tapeworm</name>
    <dbReference type="NCBI Taxonomy" id="6210"/>
    <lineage>
        <taxon>Eukaryota</taxon>
        <taxon>Metazoa</taxon>
        <taxon>Spiralia</taxon>
        <taxon>Lophotrochozoa</taxon>
        <taxon>Platyhelminthes</taxon>
        <taxon>Cestoda</taxon>
        <taxon>Eucestoda</taxon>
        <taxon>Cyclophyllidea</taxon>
        <taxon>Taeniidae</taxon>
        <taxon>Echinococcus</taxon>
        <taxon>Echinococcus granulosus group</taxon>
    </lineage>
</organism>
<feature type="transmembrane region" description="Helical" evidence="7">
    <location>
        <begin position="20"/>
        <end position="42"/>
    </location>
</feature>
<reference evidence="8 9" key="1">
    <citation type="journal article" date="2013" name="Nat. Genet.">
        <title>The genome of the hydatid tapeworm Echinococcus granulosus.</title>
        <authorList>
            <person name="Zheng H."/>
            <person name="Zhang W."/>
            <person name="Zhang L."/>
            <person name="Zhang Z."/>
            <person name="Li J."/>
            <person name="Lu G."/>
            <person name="Zhu Y."/>
            <person name="Wang Y."/>
            <person name="Huang Y."/>
            <person name="Liu J."/>
            <person name="Kang H."/>
            <person name="Chen J."/>
            <person name="Wang L."/>
            <person name="Chen A."/>
            <person name="Yu S."/>
            <person name="Gao Z."/>
            <person name="Jin L."/>
            <person name="Gu W."/>
            <person name="Wang Z."/>
            <person name="Zhao L."/>
            <person name="Shi B."/>
            <person name="Wen H."/>
            <person name="Lin R."/>
            <person name="Jones M.K."/>
            <person name="Brejova B."/>
            <person name="Vinar T."/>
            <person name="Zhao G."/>
            <person name="McManus D.P."/>
            <person name="Chen Z."/>
            <person name="Zhou Y."/>
            <person name="Wang S."/>
        </authorList>
    </citation>
    <scope>NUCLEOTIDE SEQUENCE [LARGE SCALE GENOMIC DNA]</scope>
</reference>
<dbReference type="InterPro" id="IPR001958">
    <property type="entry name" value="Tet-R_TetA/multi-R_MdtG-like"/>
</dbReference>
<evidence type="ECO:0000256" key="5">
    <source>
        <dbReference type="ARBA" id="ARBA00023136"/>
    </source>
</evidence>
<dbReference type="AlphaFoldDB" id="W6UF84"/>
<protein>
    <submittedName>
        <fullName evidence="8">Hippocampus abundant transcript 1 protein</fullName>
    </submittedName>
</protein>
<dbReference type="GO" id="GO:0022857">
    <property type="term" value="F:transmembrane transporter activity"/>
    <property type="evidence" value="ECO:0007669"/>
    <property type="project" value="InterPro"/>
</dbReference>
<evidence type="ECO:0000256" key="3">
    <source>
        <dbReference type="ARBA" id="ARBA00022692"/>
    </source>
</evidence>
<dbReference type="GeneID" id="36344051"/>
<dbReference type="EMBL" id="APAU02000103">
    <property type="protein sequence ID" value="EUB56812.1"/>
    <property type="molecule type" value="Genomic_DNA"/>
</dbReference>
<feature type="region of interest" description="Disordered" evidence="6">
    <location>
        <begin position="687"/>
        <end position="730"/>
    </location>
</feature>
<dbReference type="Pfam" id="PF07690">
    <property type="entry name" value="MFS_1"/>
    <property type="match status" value="1"/>
</dbReference>
<dbReference type="PRINTS" id="PR01035">
    <property type="entry name" value="TCRTETA"/>
</dbReference>
<dbReference type="InterPro" id="IPR036259">
    <property type="entry name" value="MFS_trans_sf"/>
</dbReference>
<dbReference type="KEGG" id="egl:EGR_08336"/>
<feature type="transmembrane region" description="Helical" evidence="7">
    <location>
        <begin position="141"/>
        <end position="160"/>
    </location>
</feature>